<sequence length="961" mass="102643">MDDETVVRVTADADGYISALERARKSAADFVTGQDAIRQRLTNSVSAIEAARQAVKAQGDEALAAFNKSSKTAERWLTQLQRQAAEAGKTREELMRLRAAELGVSDAADKYIAQIEAANNSHRKLQEGVGMSAAAMNAAMRSVPAQMTDVVTQLAGGQSPLLILTQQGGQLKDMFGGVVPAIKATATYIASLITPTTIAAAGMAALGYAWYAGTKEAKEFNAALQLTSNYAGLTASSFQAMTQRVAADARTSFGSAREALLGFAKGGELTGSQMESLADLVVRTSRISGEALAEVSKDYAKLAQDPAKWAVEHNQSMHFMDVATYQHIQALQEAGDKHGAIQAVIDAATAQVANSTVEHLSKAERAWRDLSSGLQQFWAELKKGFGSGPTMQDRIDTLLGERKDIQGYGLAAGRVAEIDRQVALLQEQQRMEQRAAESQAKAAQVQQAAVEAEVRVDKLRDQVMSNAQRRQKELEKLNRDRAAILAGGGAFSDADYRKLVADINDKYKDPKTAKPKAFQDDAATKFIEQIRQQDAAVQAALASTSKLTEAEKKQAEFVQLIADLKGKSVLTADQRSLLAAQDKVKAALDQYVADSKALKVKEDLVKLEERSAQINEHIASYRQSQQDQYQRQLDAIGLGSQAQQQVEATKAIYREFRRQQEQLTKATPESQIGGAQYLAETAAIQAQLEASLKDYEAYYASLKAKQADWTNGATQAMANYRDYAANVADQTSRAFANAFQGLEDAVVNFAMNGKLSFSDFAKSVIADLVRIQARAAISGLAQMGINVVGGMFGSAETWNGGVQGVTGEFTGSQATGVFYKAGGGLISGPGTGTSDSIPAMLSNGEFVVNSAATAQHRNLLEAINGGAWPARFASGGFVGEADAGLWSGTADSGATLSNAFEPRASGDGGGDVYITQHINVDSRADQASIIQAMHVAKEAAVREIQADLRRGGQTAKLAGRV</sequence>
<dbReference type="Pfam" id="PF24622">
    <property type="entry name" value="TMP_4"/>
    <property type="match status" value="1"/>
</dbReference>
<dbReference type="InterPro" id="IPR009628">
    <property type="entry name" value="Phage_tape_measure_N"/>
</dbReference>
<keyword evidence="1" id="KW-0175">Coiled coil</keyword>
<reference evidence="4 5" key="1">
    <citation type="submission" date="2016-10" db="EMBL/GenBank/DDBJ databases">
        <title>Complete genome sequences of three Cupriavidus strains isolated from various Malaysian environments.</title>
        <authorList>
            <person name="Abdullah A.A.-A."/>
            <person name="Shafie N.A.H."/>
            <person name="Lau N.S."/>
        </authorList>
    </citation>
    <scope>NUCLEOTIDE SEQUENCE [LARGE SCALE GENOMIC DNA]</scope>
    <source>
        <strain evidence="4 5">USMAA1020</strain>
    </source>
</reference>
<gene>
    <name evidence="4" type="ORF">BKK80_13760</name>
</gene>
<evidence type="ECO:0000259" key="2">
    <source>
        <dbReference type="Pfam" id="PF06791"/>
    </source>
</evidence>
<evidence type="ECO:0000313" key="4">
    <source>
        <dbReference type="EMBL" id="AOZ06765.1"/>
    </source>
</evidence>
<protein>
    <submittedName>
        <fullName evidence="4">Phage tail tape measure protein</fullName>
    </submittedName>
</protein>
<dbReference type="Pfam" id="PF06791">
    <property type="entry name" value="TMP_2"/>
    <property type="match status" value="1"/>
</dbReference>
<evidence type="ECO:0000259" key="3">
    <source>
        <dbReference type="Pfam" id="PF09718"/>
    </source>
</evidence>
<dbReference type="Proteomes" id="UP000177515">
    <property type="component" value="Chromosome 1"/>
</dbReference>
<feature type="domain" description="Bacteriophage tail tape measure C-terminal" evidence="3">
    <location>
        <begin position="708"/>
        <end position="781"/>
    </location>
</feature>
<name>A0ABM6F5J3_9BURK</name>
<dbReference type="EMBL" id="CP017754">
    <property type="protein sequence ID" value="AOZ06765.1"/>
    <property type="molecule type" value="Genomic_DNA"/>
</dbReference>
<proteinExistence type="predicted"/>
<keyword evidence="5" id="KW-1185">Reference proteome</keyword>
<accession>A0ABM6F5J3</accession>
<dbReference type="RefSeq" id="WP_071069925.1">
    <property type="nucleotide sequence ID" value="NZ_CP017754.1"/>
</dbReference>
<dbReference type="Pfam" id="PF09718">
    <property type="entry name" value="Tape_meas_lam_C"/>
    <property type="match status" value="1"/>
</dbReference>
<organism evidence="4 5">
    <name type="scientific">Cupriavidus malaysiensis</name>
    <dbReference type="NCBI Taxonomy" id="367825"/>
    <lineage>
        <taxon>Bacteria</taxon>
        <taxon>Pseudomonadati</taxon>
        <taxon>Pseudomonadota</taxon>
        <taxon>Betaproteobacteria</taxon>
        <taxon>Burkholderiales</taxon>
        <taxon>Burkholderiaceae</taxon>
        <taxon>Cupriavidus</taxon>
    </lineage>
</organism>
<feature type="domain" description="Bacteriophage tail tape measure N-terminal" evidence="2">
    <location>
        <begin position="127"/>
        <end position="329"/>
    </location>
</feature>
<evidence type="ECO:0000313" key="5">
    <source>
        <dbReference type="Proteomes" id="UP000177515"/>
    </source>
</evidence>
<evidence type="ECO:0000256" key="1">
    <source>
        <dbReference type="SAM" id="Coils"/>
    </source>
</evidence>
<dbReference type="NCBIfam" id="TIGR01541">
    <property type="entry name" value="tape_meas_lam_C"/>
    <property type="match status" value="1"/>
</dbReference>
<dbReference type="InterPro" id="IPR006431">
    <property type="entry name" value="Phage_tape_meas_C"/>
</dbReference>
<feature type="coiled-coil region" evidence="1">
    <location>
        <begin position="428"/>
        <end position="480"/>
    </location>
</feature>